<dbReference type="AlphaFoldDB" id="A0AAD4N1V8"/>
<dbReference type="GO" id="GO:0003713">
    <property type="term" value="F:transcription coactivator activity"/>
    <property type="evidence" value="ECO:0007669"/>
    <property type="project" value="InterPro"/>
</dbReference>
<evidence type="ECO:0000313" key="1">
    <source>
        <dbReference type="EMBL" id="KAI1713571.1"/>
    </source>
</evidence>
<sequence length="124" mass="13969">MPLVVDNQAEKFRTDPLMVELSATSQPTTIRFAGCPHAREPERQQTFLTSCQQKRLFITVPGHGLNFDLTLEKVQMADDVVEFDSPLILNGVLVEMFRNSINSSSRTNNQQIFSIQVPKAVAYN</sequence>
<reference evidence="1" key="1">
    <citation type="submission" date="2022-01" db="EMBL/GenBank/DDBJ databases">
        <title>Genome Sequence Resource for Two Populations of Ditylenchus destructor, the Migratory Endoparasitic Phytonematode.</title>
        <authorList>
            <person name="Zhang H."/>
            <person name="Lin R."/>
            <person name="Xie B."/>
        </authorList>
    </citation>
    <scope>NUCLEOTIDE SEQUENCE</scope>
    <source>
        <strain evidence="1">BazhouSP</strain>
    </source>
</reference>
<dbReference type="EMBL" id="JAKKPZ010000015">
    <property type="protein sequence ID" value="KAI1713571.1"/>
    <property type="molecule type" value="Genomic_DNA"/>
</dbReference>
<evidence type="ECO:0000313" key="2">
    <source>
        <dbReference type="Proteomes" id="UP001201812"/>
    </source>
</evidence>
<dbReference type="InterPro" id="IPR003417">
    <property type="entry name" value="CBF_beta"/>
</dbReference>
<dbReference type="GO" id="GO:0005634">
    <property type="term" value="C:nucleus"/>
    <property type="evidence" value="ECO:0007669"/>
    <property type="project" value="InterPro"/>
</dbReference>
<dbReference type="InterPro" id="IPR036552">
    <property type="entry name" value="CBF_bsu_sf"/>
</dbReference>
<dbReference type="SUPFAM" id="SSF50723">
    <property type="entry name" value="Core binding factor beta, CBF"/>
    <property type="match status" value="1"/>
</dbReference>
<organism evidence="1 2">
    <name type="scientific">Ditylenchus destructor</name>
    <dbReference type="NCBI Taxonomy" id="166010"/>
    <lineage>
        <taxon>Eukaryota</taxon>
        <taxon>Metazoa</taxon>
        <taxon>Ecdysozoa</taxon>
        <taxon>Nematoda</taxon>
        <taxon>Chromadorea</taxon>
        <taxon>Rhabditida</taxon>
        <taxon>Tylenchina</taxon>
        <taxon>Tylenchomorpha</taxon>
        <taxon>Sphaerularioidea</taxon>
        <taxon>Anguinidae</taxon>
        <taxon>Anguininae</taxon>
        <taxon>Ditylenchus</taxon>
    </lineage>
</organism>
<proteinExistence type="predicted"/>
<dbReference type="Pfam" id="PF02312">
    <property type="entry name" value="CBF_beta"/>
    <property type="match status" value="1"/>
</dbReference>
<accession>A0AAD4N1V8</accession>
<gene>
    <name evidence="1" type="ORF">DdX_09089</name>
</gene>
<comment type="caution">
    <text evidence="1">The sequence shown here is derived from an EMBL/GenBank/DDBJ whole genome shotgun (WGS) entry which is preliminary data.</text>
</comment>
<dbReference type="Proteomes" id="UP001201812">
    <property type="component" value="Unassembled WGS sequence"/>
</dbReference>
<protein>
    <submittedName>
        <fullName evidence="1">Core binding factor beta subunit domain-containing protein</fullName>
    </submittedName>
</protein>
<name>A0AAD4N1V8_9BILA</name>
<keyword evidence="2" id="KW-1185">Reference proteome</keyword>
<dbReference type="Gene3D" id="2.40.250.10">
    <property type="entry name" value="Core binding factor, beta subunit"/>
    <property type="match status" value="1"/>
</dbReference>